<dbReference type="InterPro" id="IPR013424">
    <property type="entry name" value="Ice-binding_C"/>
</dbReference>
<evidence type="ECO:0000259" key="2">
    <source>
        <dbReference type="Pfam" id="PF13448"/>
    </source>
</evidence>
<evidence type="ECO:0008006" key="5">
    <source>
        <dbReference type="Google" id="ProtNLM"/>
    </source>
</evidence>
<dbReference type="STRING" id="709839.TSA66_13220"/>
<dbReference type="InterPro" id="IPR025193">
    <property type="entry name" value="DUF4114"/>
</dbReference>
<dbReference type="AlphaFoldDB" id="A0A0C2BU19"/>
<feature type="domain" description="DUF4114" evidence="2">
    <location>
        <begin position="141"/>
        <end position="205"/>
    </location>
</feature>
<sequence>MGGSALAAPIDLTNTRPVPIGVSGETSMQEILDSVFPGQGVSAATNQDSAAMWSSSSPIFPTVTPVLSFEFAGNANSNSLGLWGGTDTTALTERLIFNGSASIGTRATIAWTGADTGIIGQIGGNAGDVVTGTFSGIPWAQFGFFLSGPGTSGNNFYTADQLNGGNAYSVAYHGTGVNGTNWVIGFEDTVGGDSDFQDLVIRVESVVAAVPEPGTALLLGAGLLGFGGLARRRRDSKQV</sequence>
<comment type="caution">
    <text evidence="3">The sequence shown here is derived from an EMBL/GenBank/DDBJ whole genome shotgun (WGS) entry which is preliminary data.</text>
</comment>
<gene>
    <name evidence="3" type="ORF">TSA66_13220</name>
</gene>
<evidence type="ECO:0000259" key="1">
    <source>
        <dbReference type="Pfam" id="PF07589"/>
    </source>
</evidence>
<dbReference type="EMBL" id="JWJG01000028">
    <property type="protein sequence ID" value="KIF81546.1"/>
    <property type="molecule type" value="Genomic_DNA"/>
</dbReference>
<organism evidence="3 4">
    <name type="scientific">Noviherbaspirillum autotrophicum</name>
    <dbReference type="NCBI Taxonomy" id="709839"/>
    <lineage>
        <taxon>Bacteria</taxon>
        <taxon>Pseudomonadati</taxon>
        <taxon>Pseudomonadota</taxon>
        <taxon>Betaproteobacteria</taxon>
        <taxon>Burkholderiales</taxon>
        <taxon>Oxalobacteraceae</taxon>
        <taxon>Noviherbaspirillum</taxon>
    </lineage>
</organism>
<feature type="domain" description="Ice-binding protein C-terminal" evidence="1">
    <location>
        <begin position="209"/>
        <end position="233"/>
    </location>
</feature>
<keyword evidence="4" id="KW-1185">Reference proteome</keyword>
<evidence type="ECO:0000313" key="3">
    <source>
        <dbReference type="EMBL" id="KIF81546.1"/>
    </source>
</evidence>
<dbReference type="Pfam" id="PF13448">
    <property type="entry name" value="DUF4114"/>
    <property type="match status" value="1"/>
</dbReference>
<protein>
    <recommendedName>
        <fullName evidence="5">PEP-CTERM protein-sorting domain-containing protein</fullName>
    </recommendedName>
</protein>
<accession>A0A0C2BU19</accession>
<proteinExistence type="predicted"/>
<name>A0A0C2BU19_9BURK</name>
<reference evidence="3 4" key="1">
    <citation type="submission" date="2014-12" db="EMBL/GenBank/DDBJ databases">
        <title>Denitrispirillum autotrophicum gen. nov., sp. nov., Denitrifying, Facultatively Autotrophic Bacteria Isolated from Rice Paddy Soil.</title>
        <authorList>
            <person name="Ishii S."/>
            <person name="Ashida N."/>
            <person name="Ohno H."/>
            <person name="Otsuka S."/>
            <person name="Yokota A."/>
            <person name="Senoo K."/>
        </authorList>
    </citation>
    <scope>NUCLEOTIDE SEQUENCE [LARGE SCALE GENOMIC DNA]</scope>
    <source>
        <strain evidence="3 4">TSA66</strain>
    </source>
</reference>
<dbReference type="Pfam" id="PF07589">
    <property type="entry name" value="PEP-CTERM"/>
    <property type="match status" value="1"/>
</dbReference>
<dbReference type="NCBIfam" id="TIGR02595">
    <property type="entry name" value="PEP_CTERM"/>
    <property type="match status" value="1"/>
</dbReference>
<dbReference type="Proteomes" id="UP000031572">
    <property type="component" value="Unassembled WGS sequence"/>
</dbReference>
<evidence type="ECO:0000313" key="4">
    <source>
        <dbReference type="Proteomes" id="UP000031572"/>
    </source>
</evidence>